<keyword evidence="2" id="KW-1185">Reference proteome</keyword>
<name>A0ABV4WLZ4_9CYAN</name>
<comment type="caution">
    <text evidence="1">The sequence shown here is derived from an EMBL/GenBank/DDBJ whole genome shotgun (WGS) entry which is preliminary data.</text>
</comment>
<protein>
    <submittedName>
        <fullName evidence="1">Uncharacterized protein</fullName>
    </submittedName>
</protein>
<dbReference type="EMBL" id="JBHFNT010000117">
    <property type="protein sequence ID" value="MFB2835698.1"/>
    <property type="molecule type" value="Genomic_DNA"/>
</dbReference>
<dbReference type="Proteomes" id="UP001576780">
    <property type="component" value="Unassembled WGS sequence"/>
</dbReference>
<evidence type="ECO:0000313" key="1">
    <source>
        <dbReference type="EMBL" id="MFB2835698.1"/>
    </source>
</evidence>
<organism evidence="1 2">
    <name type="scientific">Floridaenema evergladense BLCC-F167</name>
    <dbReference type="NCBI Taxonomy" id="3153639"/>
    <lineage>
        <taxon>Bacteria</taxon>
        <taxon>Bacillati</taxon>
        <taxon>Cyanobacteriota</taxon>
        <taxon>Cyanophyceae</taxon>
        <taxon>Oscillatoriophycideae</taxon>
        <taxon>Aerosakkonematales</taxon>
        <taxon>Aerosakkonemataceae</taxon>
        <taxon>Floridanema</taxon>
        <taxon>Floridanema evergladense</taxon>
    </lineage>
</organism>
<sequence length="49" mass="5938">MNRKREDLQRVADVHRANIQRRLEHRLEVARANGDENLVRMLEAEMRQL</sequence>
<proteinExistence type="predicted"/>
<reference evidence="1 2" key="1">
    <citation type="submission" date="2024-09" db="EMBL/GenBank/DDBJ databases">
        <title>Floridaenema gen nov. (Aerosakkonemataceae, Aerosakkonematales ord. nov., Cyanobacteria) from benthic tropical and subtropical fresh waters, with the description of four new species.</title>
        <authorList>
            <person name="Moretto J.A."/>
            <person name="Berthold D.E."/>
            <person name="Lefler F.W."/>
            <person name="Huang I.-S."/>
            <person name="Laughinghouse H. IV."/>
        </authorList>
    </citation>
    <scope>NUCLEOTIDE SEQUENCE [LARGE SCALE GENOMIC DNA]</scope>
    <source>
        <strain evidence="1 2">BLCC-F167</strain>
    </source>
</reference>
<evidence type="ECO:0000313" key="2">
    <source>
        <dbReference type="Proteomes" id="UP001576780"/>
    </source>
</evidence>
<dbReference type="RefSeq" id="WP_413278107.1">
    <property type="nucleotide sequence ID" value="NZ_JBHFNT010000117.1"/>
</dbReference>
<accession>A0ABV4WLZ4</accession>
<gene>
    <name evidence="1" type="ORF">ACE1CA_14290</name>
</gene>